<dbReference type="EMBL" id="JASPKY010000012">
    <property type="protein sequence ID" value="KAK9753577.1"/>
    <property type="molecule type" value="Genomic_DNA"/>
</dbReference>
<gene>
    <name evidence="1" type="ORF">QE152_g1960</name>
</gene>
<comment type="caution">
    <text evidence="1">The sequence shown here is derived from an EMBL/GenBank/DDBJ whole genome shotgun (WGS) entry which is preliminary data.</text>
</comment>
<keyword evidence="2" id="KW-1185">Reference proteome</keyword>
<dbReference type="AlphaFoldDB" id="A0AAW1N754"/>
<protein>
    <submittedName>
        <fullName evidence="1">Uncharacterized protein</fullName>
    </submittedName>
</protein>
<name>A0AAW1N754_POPJA</name>
<dbReference type="Proteomes" id="UP001458880">
    <property type="component" value="Unassembled WGS sequence"/>
</dbReference>
<accession>A0AAW1N754</accession>
<organism evidence="1 2">
    <name type="scientific">Popillia japonica</name>
    <name type="common">Japanese beetle</name>
    <dbReference type="NCBI Taxonomy" id="7064"/>
    <lineage>
        <taxon>Eukaryota</taxon>
        <taxon>Metazoa</taxon>
        <taxon>Ecdysozoa</taxon>
        <taxon>Arthropoda</taxon>
        <taxon>Hexapoda</taxon>
        <taxon>Insecta</taxon>
        <taxon>Pterygota</taxon>
        <taxon>Neoptera</taxon>
        <taxon>Endopterygota</taxon>
        <taxon>Coleoptera</taxon>
        <taxon>Polyphaga</taxon>
        <taxon>Scarabaeiformia</taxon>
        <taxon>Scarabaeidae</taxon>
        <taxon>Rutelinae</taxon>
        <taxon>Popillia</taxon>
    </lineage>
</organism>
<sequence length="89" mass="10763">MDGDHLKQNLAAKAARLKRYVESKKRRQHNNLFENNERALYKKLNINERKHNPPDAETPDAAKIMRYWNELWSTPVTHANIKWIRTRRR</sequence>
<reference evidence="1 2" key="1">
    <citation type="journal article" date="2024" name="BMC Genomics">
        <title>De novo assembly and annotation of Popillia japonica's genome with initial clues to its potential as an invasive pest.</title>
        <authorList>
            <person name="Cucini C."/>
            <person name="Boschi S."/>
            <person name="Funari R."/>
            <person name="Cardaioli E."/>
            <person name="Iannotti N."/>
            <person name="Marturano G."/>
            <person name="Paoli F."/>
            <person name="Bruttini M."/>
            <person name="Carapelli A."/>
            <person name="Frati F."/>
            <person name="Nardi F."/>
        </authorList>
    </citation>
    <scope>NUCLEOTIDE SEQUENCE [LARGE SCALE GENOMIC DNA]</scope>
    <source>
        <strain evidence="1">DMR45628</strain>
    </source>
</reference>
<proteinExistence type="predicted"/>
<evidence type="ECO:0000313" key="2">
    <source>
        <dbReference type="Proteomes" id="UP001458880"/>
    </source>
</evidence>
<evidence type="ECO:0000313" key="1">
    <source>
        <dbReference type="EMBL" id="KAK9753577.1"/>
    </source>
</evidence>